<evidence type="ECO:0000256" key="1">
    <source>
        <dbReference type="ARBA" id="ARBA00001971"/>
    </source>
</evidence>
<evidence type="ECO:0000256" key="10">
    <source>
        <dbReference type="ARBA" id="ARBA00023002"/>
    </source>
</evidence>
<comment type="cofactor">
    <cofactor evidence="1 15">
        <name>heme</name>
        <dbReference type="ChEBI" id="CHEBI:30413"/>
    </cofactor>
</comment>
<dbReference type="PRINTS" id="PR00385">
    <property type="entry name" value="P450"/>
</dbReference>
<evidence type="ECO:0000256" key="11">
    <source>
        <dbReference type="ARBA" id="ARBA00023004"/>
    </source>
</evidence>
<comment type="subcellular location">
    <subcellularLocation>
        <location evidence="3">Endoplasmic reticulum membrane</location>
        <topology evidence="3">Peripheral membrane protein</topology>
    </subcellularLocation>
    <subcellularLocation>
        <location evidence="2">Microsome membrane</location>
        <topology evidence="2">Peripheral membrane protein</topology>
    </subcellularLocation>
</comment>
<evidence type="ECO:0000256" key="15">
    <source>
        <dbReference type="PIRSR" id="PIRSR602401-1"/>
    </source>
</evidence>
<dbReference type="InterPro" id="IPR002401">
    <property type="entry name" value="Cyt_P450_E_grp-I"/>
</dbReference>
<dbReference type="PANTHER" id="PTHR24292:SF54">
    <property type="entry name" value="CYP9F3-RELATED"/>
    <property type="match status" value="1"/>
</dbReference>
<evidence type="ECO:0000256" key="2">
    <source>
        <dbReference type="ARBA" id="ARBA00004174"/>
    </source>
</evidence>
<keyword evidence="10 16" id="KW-0560">Oxidoreductase</keyword>
<evidence type="ECO:0000256" key="9">
    <source>
        <dbReference type="ARBA" id="ARBA00022848"/>
    </source>
</evidence>
<dbReference type="SUPFAM" id="SSF48264">
    <property type="entry name" value="Cytochrome P450"/>
    <property type="match status" value="1"/>
</dbReference>
<evidence type="ECO:0000256" key="4">
    <source>
        <dbReference type="ARBA" id="ARBA00010617"/>
    </source>
</evidence>
<evidence type="ECO:0000256" key="3">
    <source>
        <dbReference type="ARBA" id="ARBA00004406"/>
    </source>
</evidence>
<keyword evidence="7 15" id="KW-0479">Metal-binding</keyword>
<dbReference type="EC" id="1.14.14.1" evidence="5"/>
<feature type="binding site" description="axial binding residue" evidence="15">
    <location>
        <position position="471"/>
    </location>
    <ligand>
        <name>heme</name>
        <dbReference type="ChEBI" id="CHEBI:30413"/>
    </ligand>
    <ligandPart>
        <name>Fe</name>
        <dbReference type="ChEBI" id="CHEBI:18248"/>
    </ligandPart>
</feature>
<keyword evidence="11 15" id="KW-0408">Iron</keyword>
<comment type="similarity">
    <text evidence="4 16">Belongs to the cytochrome P450 family.</text>
</comment>
<evidence type="ECO:0000256" key="8">
    <source>
        <dbReference type="ARBA" id="ARBA00022824"/>
    </source>
</evidence>
<accession>A0A0C5C556</accession>
<dbReference type="PANTHER" id="PTHR24292">
    <property type="entry name" value="CYTOCHROME P450"/>
    <property type="match status" value="1"/>
</dbReference>
<evidence type="ECO:0000256" key="13">
    <source>
        <dbReference type="ARBA" id="ARBA00023136"/>
    </source>
</evidence>
<dbReference type="Gene3D" id="1.10.630.10">
    <property type="entry name" value="Cytochrome P450"/>
    <property type="match status" value="1"/>
</dbReference>
<sequence length="527" mass="60001">MLLFIWLAVVGATLVLYLKELYSRLSMLGLNHLPTVPLLGNMARVVFRKEHMVTTIRKSYQAFPDDRLVGHYEFINPLVLIRDAELLKNVMVKDFEHFTDRRAVGDNNDPIFGRSLLLLKGDEWKAMRSTLSPAFTSSKIRLMVPFILEVGDSMIEHIKKDIAESKTDFDDVNVKDLATRYANDVIATCAFGLKVKSQGHDNEFYKHAREVTTVDFQRFLKFIGFRSFPSIAKRFNIRLLPKHLGDFFSTVVLGTMSTRERNNIVRHDMIHLLMEAKKGQLSHDTSSDAPAGFATVEESNIGKKKINREWSDNDLVGQAVIFLFAGFETVSTAISFLLHELALNPHVQERLLQEIRETDAKNEGKVDFNSIQNLTYLDMVVSEVLRMWPGAPTLDRVCVKDYNVGKPHSKAGKDLIIHKGQTLTIPVYSFHRDAQYFPEPDKFDPERFSEQNRGSINPSVYMPFGAGPRNCIGSRFALCEVKLMVYQLLKHVEVSPCARTCVPSQLDPATLAMRLQGGHWLRLQLRK</sequence>
<dbReference type="GO" id="GO:0016712">
    <property type="term" value="F:oxidoreductase activity, acting on paired donors, with incorporation or reduction of molecular oxygen, reduced flavin or flavoprotein as one donor, and incorporation of one atom of oxygen"/>
    <property type="evidence" value="ECO:0007669"/>
    <property type="project" value="UniProtKB-EC"/>
</dbReference>
<protein>
    <recommendedName>
        <fullName evidence="5">unspecific monooxygenase</fullName>
        <ecNumber evidence="5">1.14.14.1</ecNumber>
    </recommendedName>
</protein>
<comment type="catalytic activity">
    <reaction evidence="14">
        <text>an organic molecule + reduced [NADPH--hemoprotein reductase] + O2 = an alcohol + oxidized [NADPH--hemoprotein reductase] + H2O + H(+)</text>
        <dbReference type="Rhea" id="RHEA:17149"/>
        <dbReference type="Rhea" id="RHEA-COMP:11964"/>
        <dbReference type="Rhea" id="RHEA-COMP:11965"/>
        <dbReference type="ChEBI" id="CHEBI:15377"/>
        <dbReference type="ChEBI" id="CHEBI:15378"/>
        <dbReference type="ChEBI" id="CHEBI:15379"/>
        <dbReference type="ChEBI" id="CHEBI:30879"/>
        <dbReference type="ChEBI" id="CHEBI:57618"/>
        <dbReference type="ChEBI" id="CHEBI:58210"/>
        <dbReference type="ChEBI" id="CHEBI:142491"/>
        <dbReference type="EC" id="1.14.14.1"/>
    </reaction>
</comment>
<evidence type="ECO:0000256" key="6">
    <source>
        <dbReference type="ARBA" id="ARBA00022617"/>
    </source>
</evidence>
<dbReference type="InterPro" id="IPR017972">
    <property type="entry name" value="Cyt_P450_CS"/>
</dbReference>
<dbReference type="GO" id="GO:0005789">
    <property type="term" value="C:endoplasmic reticulum membrane"/>
    <property type="evidence" value="ECO:0007669"/>
    <property type="project" value="UniProtKB-SubCell"/>
</dbReference>
<name>A0A0C5C556_CNAME</name>
<evidence type="ECO:0000256" key="7">
    <source>
        <dbReference type="ARBA" id="ARBA00022723"/>
    </source>
</evidence>
<evidence type="ECO:0000256" key="16">
    <source>
        <dbReference type="RuleBase" id="RU000461"/>
    </source>
</evidence>
<evidence type="ECO:0000256" key="12">
    <source>
        <dbReference type="ARBA" id="ARBA00023033"/>
    </source>
</evidence>
<keyword evidence="9" id="KW-0492">Microsome</keyword>
<evidence type="ECO:0000256" key="14">
    <source>
        <dbReference type="ARBA" id="ARBA00047827"/>
    </source>
</evidence>
<dbReference type="GO" id="GO:0020037">
    <property type="term" value="F:heme binding"/>
    <property type="evidence" value="ECO:0007669"/>
    <property type="project" value="InterPro"/>
</dbReference>
<dbReference type="InterPro" id="IPR050476">
    <property type="entry name" value="Insect_CytP450_Detox"/>
</dbReference>
<dbReference type="PRINTS" id="PR00463">
    <property type="entry name" value="EP450I"/>
</dbReference>
<dbReference type="InterPro" id="IPR001128">
    <property type="entry name" value="Cyt_P450"/>
</dbReference>
<dbReference type="FunFam" id="1.10.630.10:FF:000042">
    <property type="entry name" value="Cytochrome P450"/>
    <property type="match status" value="1"/>
</dbReference>
<keyword evidence="12 16" id="KW-0503">Monooxygenase</keyword>
<organism evidence="17">
    <name type="scientific">Cnaphalocrocis medinalis</name>
    <name type="common">Rice leaffolder moth</name>
    <dbReference type="NCBI Taxonomy" id="437488"/>
    <lineage>
        <taxon>Eukaryota</taxon>
        <taxon>Metazoa</taxon>
        <taxon>Ecdysozoa</taxon>
        <taxon>Arthropoda</taxon>
        <taxon>Hexapoda</taxon>
        <taxon>Insecta</taxon>
        <taxon>Pterygota</taxon>
        <taxon>Neoptera</taxon>
        <taxon>Endopterygota</taxon>
        <taxon>Lepidoptera</taxon>
        <taxon>Glossata</taxon>
        <taxon>Ditrysia</taxon>
        <taxon>Pyraloidea</taxon>
        <taxon>Crambidae</taxon>
        <taxon>Pyraustinae</taxon>
        <taxon>Cnaphalocrocis</taxon>
    </lineage>
</organism>
<dbReference type="InterPro" id="IPR036396">
    <property type="entry name" value="Cyt_P450_sf"/>
</dbReference>
<keyword evidence="6 15" id="KW-0349">Heme</keyword>
<dbReference type="PROSITE" id="PS00086">
    <property type="entry name" value="CYTOCHROME_P450"/>
    <property type="match status" value="1"/>
</dbReference>
<dbReference type="AlphaFoldDB" id="A0A0C5C556"/>
<dbReference type="GO" id="GO:0005506">
    <property type="term" value="F:iron ion binding"/>
    <property type="evidence" value="ECO:0007669"/>
    <property type="project" value="InterPro"/>
</dbReference>
<dbReference type="EMBL" id="KP001130">
    <property type="protein sequence ID" value="AJN91175.1"/>
    <property type="molecule type" value="mRNA"/>
</dbReference>
<proteinExistence type="evidence at transcript level"/>
<evidence type="ECO:0000313" key="17">
    <source>
        <dbReference type="EMBL" id="AJN91175.1"/>
    </source>
</evidence>
<dbReference type="CDD" id="cd11056">
    <property type="entry name" value="CYP6-like"/>
    <property type="match status" value="1"/>
</dbReference>
<dbReference type="Pfam" id="PF00067">
    <property type="entry name" value="p450"/>
    <property type="match status" value="1"/>
</dbReference>
<keyword evidence="13" id="KW-0472">Membrane</keyword>
<evidence type="ECO:0000256" key="5">
    <source>
        <dbReference type="ARBA" id="ARBA00012109"/>
    </source>
</evidence>
<reference evidence="17" key="1">
    <citation type="submission" date="2014-10" db="EMBL/GenBank/DDBJ databases">
        <title>Identification of cytochrome P450 monooxygenase genes in the rice leaffolder, Cnaphalocrocis medinalis.</title>
        <authorList>
            <person name="Liu S."/>
        </authorList>
    </citation>
    <scope>NUCLEOTIDE SEQUENCE</scope>
    <source>
        <strain evidence="17">HF</strain>
    </source>
</reference>
<keyword evidence="8" id="KW-0256">Endoplasmic reticulum</keyword>